<dbReference type="EMBL" id="PYFT01000001">
    <property type="protein sequence ID" value="PSR54391.1"/>
    <property type="molecule type" value="Genomic_DNA"/>
</dbReference>
<dbReference type="SUPFAM" id="SSF48452">
    <property type="entry name" value="TPR-like"/>
    <property type="match status" value="1"/>
</dbReference>
<evidence type="ECO:0000259" key="5">
    <source>
        <dbReference type="PROSITE" id="PS51123"/>
    </source>
</evidence>
<dbReference type="PRINTS" id="PR01021">
    <property type="entry name" value="OMPADOMAIN"/>
</dbReference>
<keyword evidence="7" id="KW-1185">Reference proteome</keyword>
<dbReference type="SUPFAM" id="SSF82171">
    <property type="entry name" value="DPP6 N-terminal domain-like"/>
    <property type="match status" value="1"/>
</dbReference>
<dbReference type="RefSeq" id="WP_106930032.1">
    <property type="nucleotide sequence ID" value="NZ_PYFT01000001.1"/>
</dbReference>
<dbReference type="SUPFAM" id="SSF49464">
    <property type="entry name" value="Carboxypeptidase regulatory domain-like"/>
    <property type="match status" value="1"/>
</dbReference>
<dbReference type="GO" id="GO:0009279">
    <property type="term" value="C:cell outer membrane"/>
    <property type="evidence" value="ECO:0007669"/>
    <property type="project" value="UniProtKB-SubCell"/>
</dbReference>
<evidence type="ECO:0000256" key="2">
    <source>
        <dbReference type="ARBA" id="ARBA00023136"/>
    </source>
</evidence>
<dbReference type="InterPro" id="IPR011990">
    <property type="entry name" value="TPR-like_helical_dom_sf"/>
</dbReference>
<feature type="domain" description="OmpA-like" evidence="5">
    <location>
        <begin position="544"/>
        <end position="666"/>
    </location>
</feature>
<accession>A0A2T2YFV5</accession>
<dbReference type="PANTHER" id="PTHR30329">
    <property type="entry name" value="STATOR ELEMENT OF FLAGELLAR MOTOR COMPLEX"/>
    <property type="match status" value="1"/>
</dbReference>
<gene>
    <name evidence="6" type="ORF">AHMF7605_13160</name>
</gene>
<name>A0A2T2YFV5_9BACT</name>
<proteinExistence type="predicted"/>
<comment type="subcellular location">
    <subcellularLocation>
        <location evidence="1">Cell outer membrane</location>
    </subcellularLocation>
</comment>
<evidence type="ECO:0000256" key="1">
    <source>
        <dbReference type="ARBA" id="ARBA00004442"/>
    </source>
</evidence>
<dbReference type="PANTHER" id="PTHR30329:SF21">
    <property type="entry name" value="LIPOPROTEIN YIAD-RELATED"/>
    <property type="match status" value="1"/>
</dbReference>
<dbReference type="AlphaFoldDB" id="A0A2T2YFV5"/>
<comment type="caution">
    <text evidence="6">The sequence shown here is derived from an EMBL/GenBank/DDBJ whole genome shotgun (WGS) entry which is preliminary data.</text>
</comment>
<dbReference type="InterPro" id="IPR011659">
    <property type="entry name" value="WD40"/>
</dbReference>
<dbReference type="OrthoDB" id="1488841at2"/>
<keyword evidence="2 4" id="KW-0472">Membrane</keyword>
<dbReference type="Gene3D" id="2.60.40.1120">
    <property type="entry name" value="Carboxypeptidase-like, regulatory domain"/>
    <property type="match status" value="1"/>
</dbReference>
<keyword evidence="6" id="KW-0966">Cell projection</keyword>
<dbReference type="InterPro" id="IPR006664">
    <property type="entry name" value="OMP_bac"/>
</dbReference>
<reference evidence="6 7" key="1">
    <citation type="submission" date="2018-03" db="EMBL/GenBank/DDBJ databases">
        <title>Adhaeribacter sp. HMF7605 Genome sequencing and assembly.</title>
        <authorList>
            <person name="Kang H."/>
            <person name="Kang J."/>
            <person name="Cha I."/>
            <person name="Kim H."/>
            <person name="Joh K."/>
        </authorList>
    </citation>
    <scope>NUCLEOTIDE SEQUENCE [LARGE SCALE GENOMIC DNA]</scope>
    <source>
        <strain evidence="6 7">HMF7605</strain>
    </source>
</reference>
<keyword evidence="6" id="KW-0282">Flagellum</keyword>
<dbReference type="CDD" id="cd07185">
    <property type="entry name" value="OmpA_C-like"/>
    <property type="match status" value="1"/>
</dbReference>
<dbReference type="Gene3D" id="1.25.40.10">
    <property type="entry name" value="Tetratricopeptide repeat domain"/>
    <property type="match status" value="1"/>
</dbReference>
<dbReference type="InterPro" id="IPR006665">
    <property type="entry name" value="OmpA-like"/>
</dbReference>
<protein>
    <submittedName>
        <fullName evidence="6">Flagellar motor protein MotB</fullName>
    </submittedName>
</protein>
<keyword evidence="3" id="KW-0998">Cell outer membrane</keyword>
<dbReference type="PROSITE" id="PS51123">
    <property type="entry name" value="OMPA_2"/>
    <property type="match status" value="1"/>
</dbReference>
<dbReference type="Pfam" id="PF07676">
    <property type="entry name" value="PD40"/>
    <property type="match status" value="2"/>
</dbReference>
<dbReference type="InterPro" id="IPR036737">
    <property type="entry name" value="OmpA-like_sf"/>
</dbReference>
<dbReference type="SUPFAM" id="SSF103088">
    <property type="entry name" value="OmpA-like"/>
    <property type="match status" value="1"/>
</dbReference>
<organism evidence="6 7">
    <name type="scientific">Adhaeribacter arboris</name>
    <dbReference type="NCBI Taxonomy" id="2072846"/>
    <lineage>
        <taxon>Bacteria</taxon>
        <taxon>Pseudomonadati</taxon>
        <taxon>Bacteroidota</taxon>
        <taxon>Cytophagia</taxon>
        <taxon>Cytophagales</taxon>
        <taxon>Hymenobacteraceae</taxon>
        <taxon>Adhaeribacter</taxon>
    </lineage>
</organism>
<evidence type="ECO:0000313" key="6">
    <source>
        <dbReference type="EMBL" id="PSR54391.1"/>
    </source>
</evidence>
<evidence type="ECO:0000256" key="3">
    <source>
        <dbReference type="ARBA" id="ARBA00023237"/>
    </source>
</evidence>
<dbReference type="InterPro" id="IPR050330">
    <property type="entry name" value="Bact_OuterMem_StrucFunc"/>
</dbReference>
<dbReference type="Pfam" id="PF00691">
    <property type="entry name" value="OmpA"/>
    <property type="match status" value="1"/>
</dbReference>
<dbReference type="Proteomes" id="UP000240357">
    <property type="component" value="Unassembled WGS sequence"/>
</dbReference>
<keyword evidence="6" id="KW-0969">Cilium</keyword>
<evidence type="ECO:0000256" key="4">
    <source>
        <dbReference type="PROSITE-ProRule" id="PRU00473"/>
    </source>
</evidence>
<evidence type="ECO:0000313" key="7">
    <source>
        <dbReference type="Proteomes" id="UP000240357"/>
    </source>
</evidence>
<dbReference type="Gene3D" id="3.30.1330.60">
    <property type="entry name" value="OmpA-like domain"/>
    <property type="match status" value="1"/>
</dbReference>
<dbReference type="InterPro" id="IPR008969">
    <property type="entry name" value="CarboxyPept-like_regulatory"/>
</dbReference>
<sequence length="669" mass="74643">MKHTFTKIIFLILVVVFCGLSGKLRAQSALRKANQYFDSYKYSLAIEEYKKTIERKSPTLTVTQRLADANRLSNHSVAAEAWYAEVLKFPEAEPINIFYYAQMLHTNGKYEEAKVQYLQYAEKVPVEAAQARKLAEACDLASQWLKRPPMVEVKAVTELNSLYADFSPIQYKNGILFTSDRGTAKPEAKGKEKDKIYGWTGRPYLKMFGSVKNGANWSKPVPLSTNLNAEFHNGPAAVDSANTTIYFTRTNLVKLENKKANPDPTSWIENPFASGFVNRLEIYTAQNIGGKWSDPKPFAYNKVEEYSVGHPVLSPDGNLLYFISDMPGGFGLTDIYYSERLGNGTWSKPINAGNTINTSGREMFPSFDQKGTLYFSSDGHNGFGGLDLFSTTGERSTWSAVTNLMAPINSSRNDYAMLVEENGQSGLFSSDRFSEEATADIYSFSLIQQPAVLVVTTLERIAGQIGKKSLAPLSNVRLRFIQPNGKDSLVAFTDKKGKYYFKVSKGNTYSLEGSKPSYLTQPATIEVSNNALDTVNTTLVFDRIQTNIAIALSNIYFDLNKWDIRPDAALELDKLAITLLANPKVKVEMGSHCDSREGNGYNQLLSDLRAEATVNYLVSKGVSRNRLTARGYGETQPVNRCVDNVPCSEVEHQLNRRTTFKIQKEIASR</sequence>